<dbReference type="InterPro" id="IPR014284">
    <property type="entry name" value="RNA_pol_sigma-70_dom"/>
</dbReference>
<evidence type="ECO:0000259" key="6">
    <source>
        <dbReference type="Pfam" id="PF08281"/>
    </source>
</evidence>
<accession>A0A4U5TTJ4</accession>
<dbReference type="OrthoDB" id="1056775at2"/>
<dbReference type="PANTHER" id="PTHR43133">
    <property type="entry name" value="RNA POLYMERASE ECF-TYPE SIGMA FACTO"/>
    <property type="match status" value="1"/>
</dbReference>
<dbReference type="Gene3D" id="1.10.1740.10">
    <property type="match status" value="1"/>
</dbReference>
<dbReference type="PANTHER" id="PTHR43133:SF46">
    <property type="entry name" value="RNA POLYMERASE SIGMA-70 FACTOR ECF SUBFAMILY"/>
    <property type="match status" value="1"/>
</dbReference>
<dbReference type="AlphaFoldDB" id="A0A4U5TTJ4"/>
<feature type="domain" description="RNA polymerase sigma-70 region 2" evidence="5">
    <location>
        <begin position="22"/>
        <end position="86"/>
    </location>
</feature>
<evidence type="ECO:0000256" key="3">
    <source>
        <dbReference type="ARBA" id="ARBA00023082"/>
    </source>
</evidence>
<dbReference type="Pfam" id="PF04542">
    <property type="entry name" value="Sigma70_r2"/>
    <property type="match status" value="1"/>
</dbReference>
<dbReference type="NCBIfam" id="TIGR02937">
    <property type="entry name" value="sigma70-ECF"/>
    <property type="match status" value="1"/>
</dbReference>
<dbReference type="Pfam" id="PF08281">
    <property type="entry name" value="Sigma70_r4_2"/>
    <property type="match status" value="1"/>
</dbReference>
<feature type="domain" description="RNA polymerase sigma factor 70 region 4 type 2" evidence="6">
    <location>
        <begin position="114"/>
        <end position="165"/>
    </location>
</feature>
<reference evidence="7 8" key="1">
    <citation type="submission" date="2019-04" db="EMBL/GenBank/DDBJ databases">
        <title>Psychroflexus halotolerans sp. nov., isolated from a marine solar saltern.</title>
        <authorList>
            <person name="Feng X."/>
        </authorList>
    </citation>
    <scope>NUCLEOTIDE SEQUENCE [LARGE SCALE GENOMIC DNA]</scope>
    <source>
        <strain evidence="7 8">WDS2C27</strain>
    </source>
</reference>
<protein>
    <submittedName>
        <fullName evidence="7">Sigma-70 family RNA polymerase sigma factor</fullName>
    </submittedName>
</protein>
<evidence type="ECO:0000313" key="8">
    <source>
        <dbReference type="Proteomes" id="UP000306552"/>
    </source>
</evidence>
<evidence type="ECO:0000259" key="5">
    <source>
        <dbReference type="Pfam" id="PF04542"/>
    </source>
</evidence>
<dbReference type="Gene3D" id="1.10.10.10">
    <property type="entry name" value="Winged helix-like DNA-binding domain superfamily/Winged helix DNA-binding domain"/>
    <property type="match status" value="1"/>
</dbReference>
<dbReference type="SUPFAM" id="SSF88659">
    <property type="entry name" value="Sigma3 and sigma4 domains of RNA polymerase sigma factors"/>
    <property type="match status" value="1"/>
</dbReference>
<dbReference type="Proteomes" id="UP000306552">
    <property type="component" value="Unassembled WGS sequence"/>
</dbReference>
<keyword evidence="4" id="KW-0804">Transcription</keyword>
<organism evidence="7 8">
    <name type="scientific">Mesohalobacter halotolerans</name>
    <dbReference type="NCBI Taxonomy" id="1883405"/>
    <lineage>
        <taxon>Bacteria</taxon>
        <taxon>Pseudomonadati</taxon>
        <taxon>Bacteroidota</taxon>
        <taxon>Flavobacteriia</taxon>
        <taxon>Flavobacteriales</taxon>
        <taxon>Flavobacteriaceae</taxon>
        <taxon>Mesohalobacter</taxon>
    </lineage>
</organism>
<dbReference type="GO" id="GO:0016987">
    <property type="term" value="F:sigma factor activity"/>
    <property type="evidence" value="ECO:0007669"/>
    <property type="project" value="UniProtKB-KW"/>
</dbReference>
<keyword evidence="2" id="KW-0805">Transcription regulation</keyword>
<dbReference type="InterPro" id="IPR039425">
    <property type="entry name" value="RNA_pol_sigma-70-like"/>
</dbReference>
<evidence type="ECO:0000313" key="7">
    <source>
        <dbReference type="EMBL" id="TKS57392.1"/>
    </source>
</evidence>
<dbReference type="EMBL" id="SWMU01000001">
    <property type="protein sequence ID" value="TKS57392.1"/>
    <property type="molecule type" value="Genomic_DNA"/>
</dbReference>
<keyword evidence="8" id="KW-1185">Reference proteome</keyword>
<comment type="similarity">
    <text evidence="1">Belongs to the sigma-70 factor family. ECF subfamily.</text>
</comment>
<evidence type="ECO:0000256" key="1">
    <source>
        <dbReference type="ARBA" id="ARBA00010641"/>
    </source>
</evidence>
<name>A0A4U5TTJ4_9FLAO</name>
<proteinExistence type="inferred from homology"/>
<dbReference type="InterPro" id="IPR036388">
    <property type="entry name" value="WH-like_DNA-bd_sf"/>
</dbReference>
<gene>
    <name evidence="7" type="ORF">FCN74_02920</name>
</gene>
<dbReference type="GO" id="GO:0006352">
    <property type="term" value="P:DNA-templated transcription initiation"/>
    <property type="evidence" value="ECO:0007669"/>
    <property type="project" value="InterPro"/>
</dbReference>
<keyword evidence="3" id="KW-0731">Sigma factor</keyword>
<evidence type="ECO:0000256" key="2">
    <source>
        <dbReference type="ARBA" id="ARBA00023015"/>
    </source>
</evidence>
<dbReference type="InterPro" id="IPR007627">
    <property type="entry name" value="RNA_pol_sigma70_r2"/>
</dbReference>
<dbReference type="InterPro" id="IPR013324">
    <property type="entry name" value="RNA_pol_sigma_r3/r4-like"/>
</dbReference>
<sequence length="184" mass="21419">MADLKKLIAACKKNKRSAQKQLYDVLADQLYWTCKRYLKHEEEVEEALADSFYTIFTKLDQLKHDDAIYTWSKRITINNCLKRVKTNFTHLYIDDMKTHPATQQVAEASLEEHQLLKLVDELPEGCQTIFKLYVIEGYAHKEIAKLLKISTGTSKSQLNVAKTKLKSLIHLYYYQNEKTNEQAG</sequence>
<dbReference type="InterPro" id="IPR013249">
    <property type="entry name" value="RNA_pol_sigma70_r4_t2"/>
</dbReference>
<dbReference type="RefSeq" id="WP_138931093.1">
    <property type="nucleotide sequence ID" value="NZ_SWMU01000001.1"/>
</dbReference>
<dbReference type="SUPFAM" id="SSF88946">
    <property type="entry name" value="Sigma2 domain of RNA polymerase sigma factors"/>
    <property type="match status" value="1"/>
</dbReference>
<comment type="caution">
    <text evidence="7">The sequence shown here is derived from an EMBL/GenBank/DDBJ whole genome shotgun (WGS) entry which is preliminary data.</text>
</comment>
<evidence type="ECO:0000256" key="4">
    <source>
        <dbReference type="ARBA" id="ARBA00023163"/>
    </source>
</evidence>
<dbReference type="InterPro" id="IPR013325">
    <property type="entry name" value="RNA_pol_sigma_r2"/>
</dbReference>
<dbReference type="GO" id="GO:0003677">
    <property type="term" value="F:DNA binding"/>
    <property type="evidence" value="ECO:0007669"/>
    <property type="project" value="InterPro"/>
</dbReference>